<dbReference type="Pfam" id="PF00072">
    <property type="entry name" value="Response_reg"/>
    <property type="match status" value="1"/>
</dbReference>
<dbReference type="InterPro" id="IPR001789">
    <property type="entry name" value="Sig_transdc_resp-reg_receiver"/>
</dbReference>
<dbReference type="AlphaFoldDB" id="A0A1I5AAP8"/>
<dbReference type="InterPro" id="IPR011006">
    <property type="entry name" value="CheY-like_superfamily"/>
</dbReference>
<dbReference type="InterPro" id="IPR058245">
    <property type="entry name" value="NreC/VraR/RcsB-like_REC"/>
</dbReference>
<dbReference type="SUPFAM" id="SSF46894">
    <property type="entry name" value="C-terminal effector domain of the bipartite response regulators"/>
    <property type="match status" value="1"/>
</dbReference>
<dbReference type="PANTHER" id="PTHR45566">
    <property type="entry name" value="HTH-TYPE TRANSCRIPTIONAL REGULATOR YHJB-RELATED"/>
    <property type="match status" value="1"/>
</dbReference>
<dbReference type="CDD" id="cd06170">
    <property type="entry name" value="LuxR_C_like"/>
    <property type="match status" value="1"/>
</dbReference>
<dbReference type="PANTHER" id="PTHR45566:SF1">
    <property type="entry name" value="HTH-TYPE TRANSCRIPTIONAL REGULATOR YHJB-RELATED"/>
    <property type="match status" value="1"/>
</dbReference>
<evidence type="ECO:0000259" key="5">
    <source>
        <dbReference type="PROSITE" id="PS50110"/>
    </source>
</evidence>
<feature type="domain" description="HTH luxR-type" evidence="4">
    <location>
        <begin position="142"/>
        <end position="207"/>
    </location>
</feature>
<keyword evidence="7" id="KW-1185">Reference proteome</keyword>
<reference evidence="6 7" key="1">
    <citation type="submission" date="2016-10" db="EMBL/GenBank/DDBJ databases">
        <authorList>
            <person name="de Groot N.N."/>
        </authorList>
    </citation>
    <scope>NUCLEOTIDE SEQUENCE [LARGE SCALE GENOMIC DNA]</scope>
    <source>
        <strain evidence="6 7">CGMCC 1.7659</strain>
    </source>
</reference>
<dbReference type="InterPro" id="IPR000792">
    <property type="entry name" value="Tscrpt_reg_LuxR_C"/>
</dbReference>
<feature type="domain" description="Response regulatory" evidence="5">
    <location>
        <begin position="3"/>
        <end position="120"/>
    </location>
</feature>
<proteinExistence type="predicted"/>
<dbReference type="GO" id="GO:0006355">
    <property type="term" value="P:regulation of DNA-templated transcription"/>
    <property type="evidence" value="ECO:0007669"/>
    <property type="project" value="InterPro"/>
</dbReference>
<keyword evidence="2" id="KW-0238">DNA-binding</keyword>
<dbReference type="PRINTS" id="PR00038">
    <property type="entry name" value="HTHLUXR"/>
</dbReference>
<evidence type="ECO:0000256" key="3">
    <source>
        <dbReference type="PROSITE-ProRule" id="PRU00169"/>
    </source>
</evidence>
<dbReference type="PROSITE" id="PS50110">
    <property type="entry name" value="RESPONSE_REGULATORY"/>
    <property type="match status" value="1"/>
</dbReference>
<accession>A0A1I5AAP8</accession>
<dbReference type="SMART" id="SM00421">
    <property type="entry name" value="HTH_LUXR"/>
    <property type="match status" value="1"/>
</dbReference>
<gene>
    <name evidence="6" type="ORF">SAMN05216289_13431</name>
</gene>
<evidence type="ECO:0000313" key="6">
    <source>
        <dbReference type="EMBL" id="SFN59483.1"/>
    </source>
</evidence>
<dbReference type="STRING" id="578942.SAMN05216289_13431"/>
<dbReference type="InterPro" id="IPR051015">
    <property type="entry name" value="EvgA-like"/>
</dbReference>
<dbReference type="RefSeq" id="WP_092410269.1">
    <property type="nucleotide sequence ID" value="NZ_FOVF01000034.1"/>
</dbReference>
<evidence type="ECO:0000313" key="7">
    <source>
        <dbReference type="Proteomes" id="UP000198575"/>
    </source>
</evidence>
<dbReference type="Gene3D" id="1.10.10.10">
    <property type="entry name" value="Winged helix-like DNA-binding domain superfamily/Winged helix DNA-binding domain"/>
    <property type="match status" value="1"/>
</dbReference>
<protein>
    <submittedName>
        <fullName evidence="6">Two component transcriptional regulator, LuxR family</fullName>
    </submittedName>
</protein>
<dbReference type="PROSITE" id="PS00622">
    <property type="entry name" value="HTH_LUXR_1"/>
    <property type="match status" value="1"/>
</dbReference>
<dbReference type="GO" id="GO:0003677">
    <property type="term" value="F:DNA binding"/>
    <property type="evidence" value="ECO:0007669"/>
    <property type="project" value="UniProtKB-KW"/>
</dbReference>
<evidence type="ECO:0000256" key="2">
    <source>
        <dbReference type="ARBA" id="ARBA00023125"/>
    </source>
</evidence>
<dbReference type="InterPro" id="IPR036388">
    <property type="entry name" value="WH-like_DNA-bd_sf"/>
</dbReference>
<dbReference type="SMART" id="SM00448">
    <property type="entry name" value="REC"/>
    <property type="match status" value="1"/>
</dbReference>
<dbReference type="Gene3D" id="3.40.50.2300">
    <property type="match status" value="1"/>
</dbReference>
<dbReference type="Pfam" id="PF00196">
    <property type="entry name" value="GerE"/>
    <property type="match status" value="1"/>
</dbReference>
<dbReference type="GO" id="GO:0000160">
    <property type="term" value="P:phosphorelay signal transduction system"/>
    <property type="evidence" value="ECO:0007669"/>
    <property type="project" value="InterPro"/>
</dbReference>
<dbReference type="CDD" id="cd17535">
    <property type="entry name" value="REC_NarL-like"/>
    <property type="match status" value="1"/>
</dbReference>
<evidence type="ECO:0000256" key="1">
    <source>
        <dbReference type="ARBA" id="ARBA00022553"/>
    </source>
</evidence>
<dbReference type="PROSITE" id="PS50043">
    <property type="entry name" value="HTH_LUXR_2"/>
    <property type="match status" value="1"/>
</dbReference>
<name>A0A1I5AAP8_9GAMM</name>
<dbReference type="SUPFAM" id="SSF52172">
    <property type="entry name" value="CheY-like"/>
    <property type="match status" value="1"/>
</dbReference>
<evidence type="ECO:0000259" key="4">
    <source>
        <dbReference type="PROSITE" id="PS50043"/>
    </source>
</evidence>
<organism evidence="6 7">
    <name type="scientific">Dokdonella immobilis</name>
    <dbReference type="NCBI Taxonomy" id="578942"/>
    <lineage>
        <taxon>Bacteria</taxon>
        <taxon>Pseudomonadati</taxon>
        <taxon>Pseudomonadota</taxon>
        <taxon>Gammaproteobacteria</taxon>
        <taxon>Lysobacterales</taxon>
        <taxon>Rhodanobacteraceae</taxon>
        <taxon>Dokdonella</taxon>
    </lineage>
</organism>
<dbReference type="InterPro" id="IPR016032">
    <property type="entry name" value="Sig_transdc_resp-reg_C-effctor"/>
</dbReference>
<feature type="modified residue" description="4-aspartylphosphate" evidence="3">
    <location>
        <position position="55"/>
    </location>
</feature>
<keyword evidence="1 3" id="KW-0597">Phosphoprotein</keyword>
<sequence>MTRILIADDHPLFRLALVQAVGHLGNDIEIIEADGLDSARSALAAQPGIDLVLLDLHMPGCHGLMGLVALRSEFPSVAVVMISANDDPQVMRRALTYGAAGFIPKRSSFSDIQAMLRAVIDCEAPLPLPLGDDSAAEQDQQLAARLASLSPQQLRVLGLVAEGLLNKQIADRLDIQERTVKAHMSAVFERLDVRNRTQASVLLRSLEIADPSRSVAD</sequence>
<dbReference type="Proteomes" id="UP000198575">
    <property type="component" value="Unassembled WGS sequence"/>
</dbReference>
<dbReference type="OrthoDB" id="9814495at2"/>
<dbReference type="EMBL" id="FOVF01000034">
    <property type="protein sequence ID" value="SFN59483.1"/>
    <property type="molecule type" value="Genomic_DNA"/>
</dbReference>